<dbReference type="InterPro" id="IPR015168">
    <property type="entry name" value="SsuA/THI5"/>
</dbReference>
<feature type="domain" description="SsuA/THI5-like" evidence="1">
    <location>
        <begin position="19"/>
        <end position="223"/>
    </location>
</feature>
<dbReference type="AlphaFoldDB" id="A0A7W7W060"/>
<proteinExistence type="predicted"/>
<dbReference type="RefSeq" id="WP_184945662.1">
    <property type="nucleotide sequence ID" value="NZ_JACHJV010000003.1"/>
</dbReference>
<keyword evidence="3" id="KW-1185">Reference proteome</keyword>
<protein>
    <submittedName>
        <fullName evidence="2">ABC-type nitrate/sulfonate/bicarbonate transport system substrate-binding protein</fullName>
    </submittedName>
</protein>
<reference evidence="2 3" key="1">
    <citation type="submission" date="2020-08" db="EMBL/GenBank/DDBJ databases">
        <title>Sequencing the genomes of 1000 actinobacteria strains.</title>
        <authorList>
            <person name="Klenk H.-P."/>
        </authorList>
    </citation>
    <scope>NUCLEOTIDE SEQUENCE [LARGE SCALE GENOMIC DNA]</scope>
    <source>
        <strain evidence="2 3">DSM 41654</strain>
    </source>
</reference>
<gene>
    <name evidence="2" type="ORF">FHR34_007447</name>
</gene>
<sequence length="304" mass="32973">MYTIDLAYVGRGLHEELAAYIADQQGYYADEGVHVALHDGGSWDEERLRHSATIGLGRALLSRLADGTPWVALSVNTDRPLFWFLARPGPTSLADLAGRRLAVHAPHTAPGCFARIVLRRAGLDPDRDLHTIVRPPGDYGMDLRWLRDGRIDAALVGSTMAPEAVAAEHGWQVLAWVGDHFRIPTVGLAVDPTYIHPDDPAVQAVVRAHRRALQLIHREPDTAVRYIQTFLSRHTADEARAHYETFIAPCFTSDGQADLAIGATAIGAVATELGVPATVTAAEFYRTEAGSPGWPGDDGATVVR</sequence>
<dbReference type="Proteomes" id="UP000540506">
    <property type="component" value="Unassembled WGS sequence"/>
</dbReference>
<name>A0A7W7W060_KITKI</name>
<dbReference type="Pfam" id="PF09084">
    <property type="entry name" value="NMT1"/>
    <property type="match status" value="1"/>
</dbReference>
<organism evidence="2 3">
    <name type="scientific">Kitasatospora kifunensis</name>
    <name type="common">Streptomyces kifunensis</name>
    <dbReference type="NCBI Taxonomy" id="58351"/>
    <lineage>
        <taxon>Bacteria</taxon>
        <taxon>Bacillati</taxon>
        <taxon>Actinomycetota</taxon>
        <taxon>Actinomycetes</taxon>
        <taxon>Kitasatosporales</taxon>
        <taxon>Streptomycetaceae</taxon>
        <taxon>Kitasatospora</taxon>
    </lineage>
</organism>
<dbReference type="SUPFAM" id="SSF53850">
    <property type="entry name" value="Periplasmic binding protein-like II"/>
    <property type="match status" value="1"/>
</dbReference>
<dbReference type="EMBL" id="JACHJV010000003">
    <property type="protein sequence ID" value="MBB4928350.1"/>
    <property type="molecule type" value="Genomic_DNA"/>
</dbReference>
<dbReference type="PANTHER" id="PTHR30024">
    <property type="entry name" value="ALIPHATIC SULFONATES-BINDING PROTEIN-RELATED"/>
    <property type="match status" value="1"/>
</dbReference>
<evidence type="ECO:0000259" key="1">
    <source>
        <dbReference type="Pfam" id="PF09084"/>
    </source>
</evidence>
<evidence type="ECO:0000313" key="3">
    <source>
        <dbReference type="Proteomes" id="UP000540506"/>
    </source>
</evidence>
<evidence type="ECO:0000313" key="2">
    <source>
        <dbReference type="EMBL" id="MBB4928350.1"/>
    </source>
</evidence>
<comment type="caution">
    <text evidence="2">The sequence shown here is derived from an EMBL/GenBank/DDBJ whole genome shotgun (WGS) entry which is preliminary data.</text>
</comment>
<accession>A0A7W7W060</accession>
<dbReference type="Gene3D" id="3.40.190.10">
    <property type="entry name" value="Periplasmic binding protein-like II"/>
    <property type="match status" value="2"/>
</dbReference>